<reference evidence="2" key="1">
    <citation type="submission" date="2021-03" db="EMBL/GenBank/DDBJ databases">
        <authorList>
            <person name="Tagirdzhanova G."/>
        </authorList>
    </citation>
    <scope>NUCLEOTIDE SEQUENCE</scope>
</reference>
<dbReference type="Proteomes" id="UP000664169">
    <property type="component" value="Unassembled WGS sequence"/>
</dbReference>
<feature type="compositionally biased region" description="Polar residues" evidence="1">
    <location>
        <begin position="396"/>
        <end position="414"/>
    </location>
</feature>
<accession>A0A8H3FSB3</accession>
<sequence length="475" mass="53012">MSSSTTLVTFSFQSPRYVFRVELLGSWDNFAKAYPMHRDKAVSSRSWKGCHSFSEIVCDGDIDAMDGSSREGGLQMGGTYWYYYRLDDDAECHDPMVNSTRSCPFLPGQEVNLLEVPIQKDCVTIGSASPLRHVFTMDPTARFVSPKRSMSPSPPRTGSDKSITLHTKPAIRRESSLRHTLLSNIPKFSLARSRSLPVRRCTTAIPFSRANIQHQQIRPFTENDTAILQDDWSAYANSVLDDQLSVNNVASQTLFYPHDQQDDFKPVHSSESLSSRILNIDLYDTGLHDSTPARPRCMSMEDVHEQSQPHTTQDSTISVVGYEDPTLTSDRTSGVFSLLSDSIIGSPFTTNRHSLFHAQPQTPSLDFDGFVLEPLHLDLNNLDNTTTTKNSTTHTPLQLDSCSQPAKESSSTVTLRQSTTTFKDLNHTAKLSPLEKLDMVESWRHGESSSTVPEHEPSALQDLINDLGYLSSLID</sequence>
<organism evidence="2 3">
    <name type="scientific">Gomphillus americanus</name>
    <dbReference type="NCBI Taxonomy" id="1940652"/>
    <lineage>
        <taxon>Eukaryota</taxon>
        <taxon>Fungi</taxon>
        <taxon>Dikarya</taxon>
        <taxon>Ascomycota</taxon>
        <taxon>Pezizomycotina</taxon>
        <taxon>Lecanoromycetes</taxon>
        <taxon>OSLEUM clade</taxon>
        <taxon>Ostropomycetidae</taxon>
        <taxon>Ostropales</taxon>
        <taxon>Graphidaceae</taxon>
        <taxon>Gomphilloideae</taxon>
        <taxon>Gomphillus</taxon>
    </lineage>
</organism>
<feature type="region of interest" description="Disordered" evidence="1">
    <location>
        <begin position="389"/>
        <end position="414"/>
    </location>
</feature>
<name>A0A8H3FSB3_9LECA</name>
<dbReference type="OrthoDB" id="5422351at2759"/>
<evidence type="ECO:0000256" key="1">
    <source>
        <dbReference type="SAM" id="MobiDB-lite"/>
    </source>
</evidence>
<keyword evidence="3" id="KW-1185">Reference proteome</keyword>
<comment type="caution">
    <text evidence="2">The sequence shown here is derived from an EMBL/GenBank/DDBJ whole genome shotgun (WGS) entry which is preliminary data.</text>
</comment>
<evidence type="ECO:0000313" key="2">
    <source>
        <dbReference type="EMBL" id="CAF9931331.1"/>
    </source>
</evidence>
<dbReference type="AlphaFoldDB" id="A0A8H3FSB3"/>
<proteinExistence type="predicted"/>
<evidence type="ECO:0000313" key="3">
    <source>
        <dbReference type="Proteomes" id="UP000664169"/>
    </source>
</evidence>
<feature type="region of interest" description="Disordered" evidence="1">
    <location>
        <begin position="144"/>
        <end position="168"/>
    </location>
</feature>
<protein>
    <submittedName>
        <fullName evidence="2">Uncharacterized protein</fullName>
    </submittedName>
</protein>
<gene>
    <name evidence="2" type="ORF">GOMPHAMPRED_005886</name>
</gene>
<dbReference type="EMBL" id="CAJPDQ010000038">
    <property type="protein sequence ID" value="CAF9931331.1"/>
    <property type="molecule type" value="Genomic_DNA"/>
</dbReference>
<dbReference type="PANTHER" id="PTHR40625:SF1">
    <property type="entry name" value="AMP-ACTIVATED PROTEIN KINASE GLYCOGEN-BINDING DOMAIN-CONTAINING PROTEIN"/>
    <property type="match status" value="1"/>
</dbReference>
<dbReference type="PANTHER" id="PTHR40625">
    <property type="entry name" value="GTP-BINDING PROTEIN ESDC-RELATED"/>
    <property type="match status" value="1"/>
</dbReference>